<organism evidence="2">
    <name type="scientific">hydrothermal vent metagenome</name>
    <dbReference type="NCBI Taxonomy" id="652676"/>
    <lineage>
        <taxon>unclassified sequences</taxon>
        <taxon>metagenomes</taxon>
        <taxon>ecological metagenomes</taxon>
    </lineage>
</organism>
<name>A0A3B0WJM3_9ZZZZ</name>
<reference evidence="2" key="1">
    <citation type="submission" date="2018-06" db="EMBL/GenBank/DDBJ databases">
        <authorList>
            <person name="Zhirakovskaya E."/>
        </authorList>
    </citation>
    <scope>NUCLEOTIDE SEQUENCE</scope>
</reference>
<comment type="similarity">
    <text evidence="1">Belongs to the protein kinase superfamily. ADCK protein kinase family.</text>
</comment>
<evidence type="ECO:0000313" key="2">
    <source>
        <dbReference type="EMBL" id="VAW56218.1"/>
    </source>
</evidence>
<evidence type="ECO:0000256" key="1">
    <source>
        <dbReference type="ARBA" id="ARBA00009670"/>
    </source>
</evidence>
<feature type="non-terminal residue" evidence="2">
    <location>
        <position position="109"/>
    </location>
</feature>
<dbReference type="AlphaFoldDB" id="A0A3B0WJM3"/>
<proteinExistence type="inferred from homology"/>
<sequence length="109" mass="12981">MIQVQQLLRLLHINYVLARHGLDDIIFTVHLFRPFRFLIYLMPWNWITRNRAPRGQRIRETLEDLGPIFIKFGQMLSTRKDLLPEDVAEELTLLQDRVPPFDGDKAKKL</sequence>
<dbReference type="EMBL" id="UOFF01000196">
    <property type="protein sequence ID" value="VAW56218.1"/>
    <property type="molecule type" value="Genomic_DNA"/>
</dbReference>
<dbReference type="InterPro" id="IPR050154">
    <property type="entry name" value="UbiB_kinase"/>
</dbReference>
<keyword evidence="2" id="KW-0830">Ubiquinone</keyword>
<accession>A0A3B0WJM3</accession>
<protein>
    <submittedName>
        <fullName evidence="2">Ubiquinone biosynthesis regulatory protein kinase UbiB</fullName>
    </submittedName>
</protein>
<dbReference type="PANTHER" id="PTHR10566">
    <property type="entry name" value="CHAPERONE-ACTIVITY OF BC1 COMPLEX CABC1 -RELATED"/>
    <property type="match status" value="1"/>
</dbReference>
<gene>
    <name evidence="2" type="ORF">MNBD_GAMMA07-1485</name>
</gene>
<dbReference type="PANTHER" id="PTHR10566:SF113">
    <property type="entry name" value="PROTEIN ACTIVITY OF BC1 COMPLEX KINASE 7, CHLOROPLASTIC"/>
    <property type="match status" value="1"/>
</dbReference>